<protein>
    <submittedName>
        <fullName evidence="5">Threonine dehydratase</fullName>
    </submittedName>
</protein>
<dbReference type="GO" id="GO:0030170">
    <property type="term" value="F:pyridoxal phosphate binding"/>
    <property type="evidence" value="ECO:0007669"/>
    <property type="project" value="InterPro"/>
</dbReference>
<dbReference type="RefSeq" id="WP_124540569.1">
    <property type="nucleotide sequence ID" value="NZ_QUSW01000003.1"/>
</dbReference>
<evidence type="ECO:0000256" key="2">
    <source>
        <dbReference type="ARBA" id="ARBA00022898"/>
    </source>
</evidence>
<evidence type="ECO:0000313" key="6">
    <source>
        <dbReference type="Proteomes" id="UP000267464"/>
    </source>
</evidence>
<accession>A0A3N7HTD4</accession>
<proteinExistence type="predicted"/>
<dbReference type="Gene3D" id="3.40.50.1100">
    <property type="match status" value="2"/>
</dbReference>
<dbReference type="InterPro" id="IPR050147">
    <property type="entry name" value="Ser/Thr_Dehydratase"/>
</dbReference>
<dbReference type="SUPFAM" id="SSF53686">
    <property type="entry name" value="Tryptophan synthase beta subunit-like PLP-dependent enzymes"/>
    <property type="match status" value="1"/>
</dbReference>
<dbReference type="PANTHER" id="PTHR48078">
    <property type="entry name" value="THREONINE DEHYDRATASE, MITOCHONDRIAL-RELATED"/>
    <property type="match status" value="1"/>
</dbReference>
<keyword evidence="6" id="KW-1185">Reference proteome</keyword>
<dbReference type="InterPro" id="IPR001926">
    <property type="entry name" value="TrpB-like_PALP"/>
</dbReference>
<keyword evidence="3" id="KW-0456">Lyase</keyword>
<dbReference type="InterPro" id="IPR000634">
    <property type="entry name" value="Ser/Thr_deHydtase_PyrdxlP-BS"/>
</dbReference>
<dbReference type="Proteomes" id="UP000267464">
    <property type="component" value="Unassembled WGS sequence"/>
</dbReference>
<dbReference type="EMBL" id="QUSW01000003">
    <property type="protein sequence ID" value="RQP24121.1"/>
    <property type="molecule type" value="Genomic_DNA"/>
</dbReference>
<dbReference type="GO" id="GO:0003941">
    <property type="term" value="F:L-serine ammonia-lyase activity"/>
    <property type="evidence" value="ECO:0007669"/>
    <property type="project" value="TreeGrafter"/>
</dbReference>
<comment type="caution">
    <text evidence="5">The sequence shown here is derived from an EMBL/GenBank/DDBJ whole genome shotgun (WGS) entry which is preliminary data.</text>
</comment>
<dbReference type="NCBIfam" id="NF004771">
    <property type="entry name" value="PRK06110.1"/>
    <property type="match status" value="1"/>
</dbReference>
<evidence type="ECO:0000256" key="1">
    <source>
        <dbReference type="ARBA" id="ARBA00001933"/>
    </source>
</evidence>
<reference evidence="5 6" key="1">
    <citation type="submission" date="2018-08" db="EMBL/GenBank/DDBJ databases">
        <authorList>
            <person name="Khan S.A."/>
            <person name="Jeon C.O."/>
            <person name="Chun B.H."/>
            <person name="Jeong S.E."/>
        </authorList>
    </citation>
    <scope>NUCLEOTIDE SEQUENCE [LARGE SCALE GENOMIC DNA]</scope>
    <source>
        <strain evidence="5 6">S-16</strain>
    </source>
</reference>
<feature type="domain" description="Tryptophan synthase beta chain-like PALP" evidence="4">
    <location>
        <begin position="18"/>
        <end position="302"/>
    </location>
</feature>
<dbReference type="GO" id="GO:0006567">
    <property type="term" value="P:L-threonine catabolic process"/>
    <property type="evidence" value="ECO:0007669"/>
    <property type="project" value="TreeGrafter"/>
</dbReference>
<evidence type="ECO:0000313" key="5">
    <source>
        <dbReference type="EMBL" id="RQP24121.1"/>
    </source>
</evidence>
<dbReference type="InterPro" id="IPR036052">
    <property type="entry name" value="TrpB-like_PALP_sf"/>
</dbReference>
<dbReference type="GO" id="GO:0009097">
    <property type="term" value="P:isoleucine biosynthetic process"/>
    <property type="evidence" value="ECO:0007669"/>
    <property type="project" value="TreeGrafter"/>
</dbReference>
<dbReference type="GO" id="GO:0004794">
    <property type="term" value="F:threonine deaminase activity"/>
    <property type="evidence" value="ECO:0007669"/>
    <property type="project" value="TreeGrafter"/>
</dbReference>
<evidence type="ECO:0000256" key="3">
    <source>
        <dbReference type="ARBA" id="ARBA00023239"/>
    </source>
</evidence>
<gene>
    <name evidence="5" type="ORF">DZC73_12385</name>
</gene>
<reference evidence="5 6" key="2">
    <citation type="submission" date="2018-12" db="EMBL/GenBank/DDBJ databases">
        <title>Rhizobacter gummiphilus sp. nov., a rubber-degrading bacterium isolated from the soil of a botanical garden in Japan.</title>
        <authorList>
            <person name="Shunsuke S.S."/>
        </authorList>
    </citation>
    <scope>NUCLEOTIDE SEQUENCE [LARGE SCALE GENOMIC DNA]</scope>
    <source>
        <strain evidence="5 6">S-16</strain>
    </source>
</reference>
<evidence type="ECO:0000259" key="4">
    <source>
        <dbReference type="Pfam" id="PF00291"/>
    </source>
</evidence>
<keyword evidence="2" id="KW-0663">Pyridoxal phosphate</keyword>
<dbReference type="GO" id="GO:0006565">
    <property type="term" value="P:L-serine catabolic process"/>
    <property type="evidence" value="ECO:0007669"/>
    <property type="project" value="TreeGrafter"/>
</dbReference>
<sequence length="319" mass="34250">MFQRDSLEQARTIVRATFAPTPQQMWPLLNQRLGANVWVKHENHTPVGAFKLRGGLVYFEGLRRREPDCKGVVTATRGNHGQSIGFAAARAGLSATIVVPRGNSVEKNAAMRALGVELIEHGDDFQASREHAQRLAGEQGWHMVPSFHPDLVRGVATYWIEFFEAVQPEVVFVPIGQGSGICACVAARAFTGARTRIVGVVSAHATAYLDSFRAGRVIESPVTTKLADGMACRLPDGEALEVILREVDDVVAVSDDEVAQAMRALFADTHNVAEGAGAASLAAASQQQSRWLGRKIGVVLTGANVDSAVFERVLGGQSN</sequence>
<name>A0A3N7HTD4_9BURK</name>
<dbReference type="PANTHER" id="PTHR48078:SF7">
    <property type="entry name" value="BLL6502 PROTEIN"/>
    <property type="match status" value="1"/>
</dbReference>
<organism evidence="5 6">
    <name type="scientific">Piscinibacter terrae</name>
    <dbReference type="NCBI Taxonomy" id="2496871"/>
    <lineage>
        <taxon>Bacteria</taxon>
        <taxon>Pseudomonadati</taxon>
        <taxon>Pseudomonadota</taxon>
        <taxon>Betaproteobacteria</taxon>
        <taxon>Burkholderiales</taxon>
        <taxon>Sphaerotilaceae</taxon>
        <taxon>Piscinibacter</taxon>
    </lineage>
</organism>
<dbReference type="PROSITE" id="PS00165">
    <property type="entry name" value="DEHYDRATASE_SER_THR"/>
    <property type="match status" value="1"/>
</dbReference>
<dbReference type="AlphaFoldDB" id="A0A3N7HTD4"/>
<dbReference type="OrthoDB" id="34584at2"/>
<comment type="cofactor">
    <cofactor evidence="1">
        <name>pyridoxal 5'-phosphate</name>
        <dbReference type="ChEBI" id="CHEBI:597326"/>
    </cofactor>
</comment>
<dbReference type="Pfam" id="PF00291">
    <property type="entry name" value="PALP"/>
    <property type="match status" value="1"/>
</dbReference>